<dbReference type="EMBL" id="JACGXL010000009">
    <property type="protein sequence ID" value="MBA8889950.1"/>
    <property type="molecule type" value="Genomic_DNA"/>
</dbReference>
<evidence type="ECO:0000313" key="1">
    <source>
        <dbReference type="EMBL" id="MBA8889950.1"/>
    </source>
</evidence>
<evidence type="ECO:0008006" key="3">
    <source>
        <dbReference type="Google" id="ProtNLM"/>
    </source>
</evidence>
<gene>
    <name evidence="1" type="ORF">FHW12_004197</name>
</gene>
<protein>
    <recommendedName>
        <fullName evidence="3">Phage baseplate protein</fullName>
    </recommendedName>
</protein>
<dbReference type="AlphaFoldDB" id="A0A839FA38"/>
<name>A0A839FA38_9GAMM</name>
<evidence type="ECO:0000313" key="2">
    <source>
        <dbReference type="Proteomes" id="UP000550401"/>
    </source>
</evidence>
<dbReference type="RefSeq" id="WP_182532986.1">
    <property type="nucleotide sequence ID" value="NZ_JACGXL010000009.1"/>
</dbReference>
<organism evidence="1 2">
    <name type="scientific">Dokdonella fugitiva</name>
    <dbReference type="NCBI Taxonomy" id="328517"/>
    <lineage>
        <taxon>Bacteria</taxon>
        <taxon>Pseudomonadati</taxon>
        <taxon>Pseudomonadota</taxon>
        <taxon>Gammaproteobacteria</taxon>
        <taxon>Lysobacterales</taxon>
        <taxon>Rhodanobacteraceae</taxon>
        <taxon>Dokdonella</taxon>
    </lineage>
</organism>
<sequence length="248" mass="26908">MRIPSDSDLLDACERGRGATPVARALLLLRAACPEHSYDELARLPLGRRNALLIALRARCLGDAIVGVAPCPRCGATVEIAFDAADFGVGSDADADSTEAAEYELRFGPYRARFRLPNSADLRGLDEAGDALAIGRELVRRCVLDVRRGSAACADAQWPTALVEAIAERFGELDPHADITLAVHCADCAHAWQQAFDVGEFLYGEFAARTRRLLDEIVRLASAFGWTEGEILALPAARRQSYLERLEG</sequence>
<comment type="caution">
    <text evidence="1">The sequence shown here is derived from an EMBL/GenBank/DDBJ whole genome shotgun (WGS) entry which is preliminary data.</text>
</comment>
<accession>A0A839FA38</accession>
<proteinExistence type="predicted"/>
<reference evidence="1 2" key="1">
    <citation type="submission" date="2020-07" db="EMBL/GenBank/DDBJ databases">
        <title>Genomic Encyclopedia of Type Strains, Phase IV (KMG-V): Genome sequencing to study the core and pangenomes of soil and plant-associated prokaryotes.</title>
        <authorList>
            <person name="Whitman W."/>
        </authorList>
    </citation>
    <scope>NUCLEOTIDE SEQUENCE [LARGE SCALE GENOMIC DNA]</scope>
    <source>
        <strain evidence="1 2">RH2WT43</strain>
    </source>
</reference>
<dbReference type="InterPro" id="IPR024364">
    <property type="entry name" value="Baseplate_phage_T4-like"/>
</dbReference>
<dbReference type="Pfam" id="PF12322">
    <property type="entry name" value="T4_baseplate"/>
    <property type="match status" value="1"/>
</dbReference>
<dbReference type="Proteomes" id="UP000550401">
    <property type="component" value="Unassembled WGS sequence"/>
</dbReference>
<keyword evidence="2" id="KW-1185">Reference proteome</keyword>